<proteinExistence type="predicted"/>
<dbReference type="CDD" id="cd04765">
    <property type="entry name" value="HTH_MlrA-like_sg2"/>
    <property type="match status" value="1"/>
</dbReference>
<sequence>MIRVTSNQIPRSKAERILVQKKAHAYRTIGETSEAVGVPAHVLRFWETKFSQIRPMKKGGGRRYYRPEDVNLLCGIRVFLYDKEYAIKDLQAFLRSKGTGKVVKVGAITAEPPTNKPTVSAPAPAKPAPTPAAAAPSSNDTLRNALANLQGARSKLSDTLKDG</sequence>
<dbReference type="GO" id="GO:0003677">
    <property type="term" value="F:DNA binding"/>
    <property type="evidence" value="ECO:0007669"/>
    <property type="project" value="InterPro"/>
</dbReference>
<evidence type="ECO:0000259" key="2">
    <source>
        <dbReference type="PROSITE" id="PS50937"/>
    </source>
</evidence>
<feature type="region of interest" description="Disordered" evidence="1">
    <location>
        <begin position="110"/>
        <end position="141"/>
    </location>
</feature>
<accession>A0A3B0RKY5</accession>
<gene>
    <name evidence="3" type="ORF">MNBD_ALPHA06-2292</name>
</gene>
<dbReference type="GO" id="GO:0006355">
    <property type="term" value="P:regulation of DNA-templated transcription"/>
    <property type="evidence" value="ECO:0007669"/>
    <property type="project" value="InterPro"/>
</dbReference>
<evidence type="ECO:0000313" key="3">
    <source>
        <dbReference type="EMBL" id="VAV94174.1"/>
    </source>
</evidence>
<evidence type="ECO:0000256" key="1">
    <source>
        <dbReference type="SAM" id="MobiDB-lite"/>
    </source>
</evidence>
<protein>
    <submittedName>
        <fullName evidence="3">Transcriptional regulator PA2737, MerR family</fullName>
    </submittedName>
</protein>
<dbReference type="AlphaFoldDB" id="A0A3B0RKY5"/>
<dbReference type="InterPro" id="IPR000551">
    <property type="entry name" value="MerR-type_HTH_dom"/>
</dbReference>
<dbReference type="EMBL" id="UOEE01000178">
    <property type="protein sequence ID" value="VAV94174.1"/>
    <property type="molecule type" value="Genomic_DNA"/>
</dbReference>
<organism evidence="3">
    <name type="scientific">hydrothermal vent metagenome</name>
    <dbReference type="NCBI Taxonomy" id="652676"/>
    <lineage>
        <taxon>unclassified sequences</taxon>
        <taxon>metagenomes</taxon>
        <taxon>ecological metagenomes</taxon>
    </lineage>
</organism>
<dbReference type="InterPro" id="IPR009061">
    <property type="entry name" value="DNA-bd_dom_put_sf"/>
</dbReference>
<dbReference type="Pfam" id="PF13411">
    <property type="entry name" value="MerR_1"/>
    <property type="match status" value="1"/>
</dbReference>
<feature type="domain" description="HTH merR-type" evidence="2">
    <location>
        <begin position="28"/>
        <end position="96"/>
    </location>
</feature>
<dbReference type="SUPFAM" id="SSF46955">
    <property type="entry name" value="Putative DNA-binding domain"/>
    <property type="match status" value="1"/>
</dbReference>
<name>A0A3B0RKY5_9ZZZZ</name>
<dbReference type="Gene3D" id="1.10.1660.10">
    <property type="match status" value="1"/>
</dbReference>
<dbReference type="PROSITE" id="PS50937">
    <property type="entry name" value="HTH_MERR_2"/>
    <property type="match status" value="1"/>
</dbReference>
<dbReference type="SMART" id="SM00422">
    <property type="entry name" value="HTH_MERR"/>
    <property type="match status" value="1"/>
</dbReference>
<reference evidence="3" key="1">
    <citation type="submission" date="2018-06" db="EMBL/GenBank/DDBJ databases">
        <authorList>
            <person name="Zhirakovskaya E."/>
        </authorList>
    </citation>
    <scope>NUCLEOTIDE SEQUENCE</scope>
</reference>